<dbReference type="EMBL" id="CP072384">
    <property type="protein sequence ID" value="QUC09310.1"/>
    <property type="molecule type" value="Genomic_DNA"/>
</dbReference>
<keyword evidence="3" id="KW-1185">Reference proteome</keyword>
<gene>
    <name evidence="2" type="ORF">J5A65_06240</name>
</gene>
<accession>A0ABX7Y7Y9</accession>
<evidence type="ECO:0008006" key="4">
    <source>
        <dbReference type="Google" id="ProtNLM"/>
    </source>
</evidence>
<reference evidence="2 3" key="1">
    <citation type="submission" date="2021-03" db="EMBL/GenBank/DDBJ databases">
        <title>Human Oral Microbial Genomes.</title>
        <authorList>
            <person name="Johnston C.D."/>
            <person name="Chen T."/>
            <person name="Dewhirst F.E."/>
        </authorList>
    </citation>
    <scope>NUCLEOTIDE SEQUENCE [LARGE SCALE GENOMIC DNA]</scope>
    <source>
        <strain evidence="2 3">DSMZ 100122</strain>
    </source>
</reference>
<organism evidence="2 3">
    <name type="scientific">Arachnia rubra</name>
    <dbReference type="NCBI Taxonomy" id="1547448"/>
    <lineage>
        <taxon>Bacteria</taxon>
        <taxon>Bacillati</taxon>
        <taxon>Actinomycetota</taxon>
        <taxon>Actinomycetes</taxon>
        <taxon>Propionibacteriales</taxon>
        <taxon>Propionibacteriaceae</taxon>
        <taxon>Arachnia</taxon>
    </lineage>
</organism>
<feature type="transmembrane region" description="Helical" evidence="1">
    <location>
        <begin position="115"/>
        <end position="140"/>
    </location>
</feature>
<dbReference type="Proteomes" id="UP000678513">
    <property type="component" value="Chromosome"/>
</dbReference>
<feature type="transmembrane region" description="Helical" evidence="1">
    <location>
        <begin position="12"/>
        <end position="35"/>
    </location>
</feature>
<name>A0ABX7Y7Y9_9ACTN</name>
<evidence type="ECO:0000256" key="1">
    <source>
        <dbReference type="SAM" id="Phobius"/>
    </source>
</evidence>
<dbReference type="RefSeq" id="WP_212326699.1">
    <property type="nucleotide sequence ID" value="NZ_AP024463.1"/>
</dbReference>
<feature type="transmembrane region" description="Helical" evidence="1">
    <location>
        <begin position="181"/>
        <end position="200"/>
    </location>
</feature>
<feature type="transmembrane region" description="Helical" evidence="1">
    <location>
        <begin position="232"/>
        <end position="252"/>
    </location>
</feature>
<feature type="transmembrane region" description="Helical" evidence="1">
    <location>
        <begin position="61"/>
        <end position="79"/>
    </location>
</feature>
<keyword evidence="1" id="KW-1133">Transmembrane helix</keyword>
<proteinExistence type="predicted"/>
<protein>
    <recommendedName>
        <fullName evidence="4">ABC transporter</fullName>
    </recommendedName>
</protein>
<keyword evidence="1" id="KW-0472">Membrane</keyword>
<feature type="transmembrane region" description="Helical" evidence="1">
    <location>
        <begin position="152"/>
        <end position="174"/>
    </location>
</feature>
<keyword evidence="1" id="KW-0812">Transmembrane</keyword>
<evidence type="ECO:0000313" key="3">
    <source>
        <dbReference type="Proteomes" id="UP000678513"/>
    </source>
</evidence>
<evidence type="ECO:0000313" key="2">
    <source>
        <dbReference type="EMBL" id="QUC09310.1"/>
    </source>
</evidence>
<sequence length="258" mass="26892">MRGALRAEALKLYTLPGSWLAVFLAMVVPALLAWLDAFQVRHAVETGDLGPLIDTSTTDSGFASLILAQIGFVVLGVLATSSEYARNAQAVGRGRQLTTSMTAVPQGTMRMVAKLVVLLLSATVLAIASTASTLAISRWALGELATDLGGALWSRCAGVVMLLVVMTMVAAALAELLRGGALALTLLIVNSSAVSFTFLLSKITPLARYAPDLALTSSFMTDTDIPDPLEPATGMLVGAAWVVGAIVLTVLVHARREA</sequence>